<evidence type="ECO:0000313" key="7">
    <source>
        <dbReference type="EMBL" id="MBB4965124.1"/>
    </source>
</evidence>
<dbReference type="InterPro" id="IPR032821">
    <property type="entry name" value="PKS_assoc"/>
</dbReference>
<keyword evidence="8" id="KW-1185">Reference proteome</keyword>
<evidence type="ECO:0000259" key="6">
    <source>
        <dbReference type="PROSITE" id="PS52004"/>
    </source>
</evidence>
<gene>
    <name evidence="7" type="ORF">F4559_002483</name>
</gene>
<dbReference type="PANTHER" id="PTHR43775">
    <property type="entry name" value="FATTY ACID SYNTHASE"/>
    <property type="match status" value="1"/>
</dbReference>
<dbReference type="RefSeq" id="WP_221447210.1">
    <property type="nucleotide sequence ID" value="NZ_BAABAI010000013.1"/>
</dbReference>
<feature type="domain" description="Ketosynthase family 3 (KS3)" evidence="6">
    <location>
        <begin position="3"/>
        <end position="406"/>
    </location>
</feature>
<dbReference type="PROSITE" id="PS00012">
    <property type="entry name" value="PHOSPHOPANTETHEINE"/>
    <property type="match status" value="1"/>
</dbReference>
<dbReference type="Pfam" id="PF00550">
    <property type="entry name" value="PP-binding"/>
    <property type="match status" value="1"/>
</dbReference>
<dbReference type="EMBL" id="JACHJS010000001">
    <property type="protein sequence ID" value="MBB4965124.1"/>
    <property type="molecule type" value="Genomic_DNA"/>
</dbReference>
<dbReference type="SUPFAM" id="SSF55048">
    <property type="entry name" value="Probable ACP-binding domain of malonyl-CoA ACP transacylase"/>
    <property type="match status" value="1"/>
</dbReference>
<dbReference type="InterPro" id="IPR001227">
    <property type="entry name" value="Ac_transferase_dom_sf"/>
</dbReference>
<evidence type="ECO:0000256" key="1">
    <source>
        <dbReference type="ARBA" id="ARBA00022450"/>
    </source>
</evidence>
<dbReference type="SMART" id="SM00823">
    <property type="entry name" value="PKS_PP"/>
    <property type="match status" value="1"/>
</dbReference>
<organism evidence="7 8">
    <name type="scientific">Saccharothrix violaceirubra</name>
    <dbReference type="NCBI Taxonomy" id="413306"/>
    <lineage>
        <taxon>Bacteria</taxon>
        <taxon>Bacillati</taxon>
        <taxon>Actinomycetota</taxon>
        <taxon>Actinomycetes</taxon>
        <taxon>Pseudonocardiales</taxon>
        <taxon>Pseudonocardiaceae</taxon>
        <taxon>Saccharothrix</taxon>
    </lineage>
</organism>
<dbReference type="Gene3D" id="3.40.50.1820">
    <property type="entry name" value="alpha/beta hydrolase"/>
    <property type="match status" value="1"/>
</dbReference>
<dbReference type="PROSITE" id="PS50075">
    <property type="entry name" value="CARRIER"/>
    <property type="match status" value="1"/>
</dbReference>
<dbReference type="Gene3D" id="3.40.47.10">
    <property type="match status" value="1"/>
</dbReference>
<comment type="caution">
    <text evidence="7">The sequence shown here is derived from an EMBL/GenBank/DDBJ whole genome shotgun (WGS) entry which is preliminary data.</text>
</comment>
<dbReference type="InterPro" id="IPR006162">
    <property type="entry name" value="Ppantetheine_attach_site"/>
</dbReference>
<dbReference type="Proteomes" id="UP000542674">
    <property type="component" value="Unassembled WGS sequence"/>
</dbReference>
<evidence type="ECO:0000259" key="5">
    <source>
        <dbReference type="PROSITE" id="PS50075"/>
    </source>
</evidence>
<dbReference type="Pfam" id="PF00109">
    <property type="entry name" value="ketoacyl-synt"/>
    <property type="match status" value="1"/>
</dbReference>
<dbReference type="InterPro" id="IPR029058">
    <property type="entry name" value="AB_hydrolase_fold"/>
</dbReference>
<dbReference type="SMART" id="SM00825">
    <property type="entry name" value="PKS_KS"/>
    <property type="match status" value="1"/>
</dbReference>
<dbReference type="Pfam" id="PF16197">
    <property type="entry name" value="KAsynt_C_assoc"/>
    <property type="match status" value="1"/>
</dbReference>
<dbReference type="PANTHER" id="PTHR43775:SF51">
    <property type="entry name" value="INACTIVE PHENOLPHTHIOCEROL SYNTHESIS POLYKETIDE SYNTHASE TYPE I PKS1-RELATED"/>
    <property type="match status" value="1"/>
</dbReference>
<dbReference type="InterPro" id="IPR014043">
    <property type="entry name" value="Acyl_transferase_dom"/>
</dbReference>
<dbReference type="InterPro" id="IPR036736">
    <property type="entry name" value="ACP-like_sf"/>
</dbReference>
<keyword evidence="2" id="KW-0597">Phosphoprotein</keyword>
<dbReference type="CDD" id="cd00833">
    <property type="entry name" value="PKS"/>
    <property type="match status" value="1"/>
</dbReference>
<keyword evidence="3 7" id="KW-0808">Transferase</keyword>
<dbReference type="GO" id="GO:0031177">
    <property type="term" value="F:phosphopantetheine binding"/>
    <property type="evidence" value="ECO:0007669"/>
    <property type="project" value="InterPro"/>
</dbReference>
<dbReference type="InterPro" id="IPR014030">
    <property type="entry name" value="Ketoacyl_synth_N"/>
</dbReference>
<dbReference type="SUPFAM" id="SSF47336">
    <property type="entry name" value="ACP-like"/>
    <property type="match status" value="1"/>
</dbReference>
<dbReference type="GO" id="GO:0004315">
    <property type="term" value="F:3-oxoacyl-[acyl-carrier-protein] synthase activity"/>
    <property type="evidence" value="ECO:0007669"/>
    <property type="project" value="InterPro"/>
</dbReference>
<dbReference type="InterPro" id="IPR020841">
    <property type="entry name" value="PKS_Beta-ketoAc_synthase_dom"/>
</dbReference>
<dbReference type="Gene3D" id="3.40.366.10">
    <property type="entry name" value="Malonyl-Coenzyme A Acyl Carrier Protein, domain 2"/>
    <property type="match status" value="1"/>
</dbReference>
<evidence type="ECO:0000313" key="8">
    <source>
        <dbReference type="Proteomes" id="UP000542674"/>
    </source>
</evidence>
<keyword evidence="4" id="KW-0012">Acyltransferase</keyword>
<dbReference type="SUPFAM" id="SSF53901">
    <property type="entry name" value="Thiolase-like"/>
    <property type="match status" value="1"/>
</dbReference>
<dbReference type="InterPro" id="IPR016036">
    <property type="entry name" value="Malonyl_transacylase_ACP-bd"/>
</dbReference>
<dbReference type="Gene3D" id="3.30.70.250">
    <property type="entry name" value="Malonyl-CoA ACP transacylase, ACP-binding"/>
    <property type="match status" value="1"/>
</dbReference>
<dbReference type="InterPro" id="IPR016039">
    <property type="entry name" value="Thiolase-like"/>
</dbReference>
<evidence type="ECO:0000256" key="3">
    <source>
        <dbReference type="ARBA" id="ARBA00022679"/>
    </source>
</evidence>
<dbReference type="GO" id="GO:0004312">
    <property type="term" value="F:fatty acid synthase activity"/>
    <property type="evidence" value="ECO:0007669"/>
    <property type="project" value="TreeGrafter"/>
</dbReference>
<dbReference type="InterPro" id="IPR020806">
    <property type="entry name" value="PKS_PP-bd"/>
</dbReference>
<evidence type="ECO:0000256" key="4">
    <source>
        <dbReference type="ARBA" id="ARBA00023315"/>
    </source>
</evidence>
<dbReference type="InterPro" id="IPR018201">
    <property type="entry name" value="Ketoacyl_synth_AS"/>
</dbReference>
<dbReference type="Pfam" id="PF02801">
    <property type="entry name" value="Ketoacyl-synt_C"/>
    <property type="match status" value="1"/>
</dbReference>
<name>A0A7W7T229_9PSEU</name>
<dbReference type="InterPro" id="IPR050091">
    <property type="entry name" value="PKS_NRPS_Biosynth_Enz"/>
</dbReference>
<dbReference type="SUPFAM" id="SSF52151">
    <property type="entry name" value="FabD/lysophospholipase-like"/>
    <property type="match status" value="1"/>
</dbReference>
<dbReference type="SMART" id="SM00827">
    <property type="entry name" value="PKS_AT"/>
    <property type="match status" value="1"/>
</dbReference>
<reference evidence="7 8" key="1">
    <citation type="submission" date="2020-08" db="EMBL/GenBank/DDBJ databases">
        <title>Sequencing the genomes of 1000 actinobacteria strains.</title>
        <authorList>
            <person name="Klenk H.-P."/>
        </authorList>
    </citation>
    <scope>NUCLEOTIDE SEQUENCE [LARGE SCALE GENOMIC DNA]</scope>
    <source>
        <strain evidence="7 8">DSM 45084</strain>
    </source>
</reference>
<keyword evidence="1" id="KW-0596">Phosphopantetheine</keyword>
<proteinExistence type="predicted"/>
<dbReference type="PROSITE" id="PS00606">
    <property type="entry name" value="KS3_1"/>
    <property type="match status" value="1"/>
</dbReference>
<evidence type="ECO:0000256" key="2">
    <source>
        <dbReference type="ARBA" id="ARBA00022553"/>
    </source>
</evidence>
<accession>A0A7W7T229</accession>
<dbReference type="AlphaFoldDB" id="A0A7W7T229"/>
<protein>
    <submittedName>
        <fullName evidence="7">Acyl transferase domain-containing protein</fullName>
    </submittedName>
</protein>
<dbReference type="InterPro" id="IPR014031">
    <property type="entry name" value="Ketoacyl_synth_C"/>
</dbReference>
<sequence length="923" mass="96807">MSDTRIAVVGMAGRFPGASDVDGFWRLLADGVDPLTRDRGPAHGLVADGDLFDAAFFGYAPGEALLIDPQQRVFLQCAWEALEHAGCDPATYPGVVGVYAGSGDTGYAELLRQHRHRFPEVSELQIRIAAGFDFLTSRVAYKLGLTGPAVTVQTACSTSLVAVHTAVQSLLAGECDLALAGGITLHVPFPVDETEDGIIAPDGFCRAFDADARGTVPSDGAGIVALKRLEDALADGDTVHAVILGSAVTNDGFGKVGFTAPSVDGQAAAIRAAHLVSDVDARSIGYVEAHGTGTPVGDPIEVAALTKAFGADETGYCVLGSVKSSIGHTDAAAGVIGLIKTVLALREESIPATAHFRAPNPLIDFGSSPFVVRGTATPWPRGTEPRRAGVNSLGIGGTNAHVVLEEAPVQATTPGRPYQVLPVSARTPEALAAAVARLDTRAHDADTAWTLQTGRRVFEHRAFGVVHDGEPITWSSGPVAPTGGVAFLFPGQGGQHVGMARGLYRDEPVFRAEFDRCAELARPELDVDLRTVVFEGDPADLLSTMDIGQPAVFGVEYALAKLLISWGITPKVVAGHSLGAYAAAAIAGVLSLPDAMALVLERGRLLGAVPDGAMLAVSLPERDVLGLLGDELSLAALNSFDQCVVSGPAPAVDAVRRRLLADGVEARPLRISTAAHSKLVDPVLADYEKRVAKVHLRPPAIPWISDRTGRFVGADEAIDPAFWSAHLREAVRFADTLDTLLRHDDSVLVEIGPGRTLTGLARRHPTRVGDRAVVPTMPHPADETPGPAVLMSALGTLWQAGVPVDWAAVHGTPRRRVPVPTYPFQGRRFRLDVDDEPEHVVEVGSTTTATPTESAVAAAFGTILGLRTVDLEDDFFDLGGDSMLAARVVGLIRRDLGAEIGVRQVFRASTAAALARLIDGSAG</sequence>
<dbReference type="Gene3D" id="3.30.70.3290">
    <property type="match status" value="1"/>
</dbReference>
<dbReference type="Pfam" id="PF00698">
    <property type="entry name" value="Acyl_transf_1"/>
    <property type="match status" value="1"/>
</dbReference>
<dbReference type="PROSITE" id="PS52004">
    <property type="entry name" value="KS3_2"/>
    <property type="match status" value="1"/>
</dbReference>
<dbReference type="InterPro" id="IPR016035">
    <property type="entry name" value="Acyl_Trfase/lysoPLipase"/>
</dbReference>
<dbReference type="InterPro" id="IPR009081">
    <property type="entry name" value="PP-bd_ACP"/>
</dbReference>
<dbReference type="GO" id="GO:0006633">
    <property type="term" value="P:fatty acid biosynthetic process"/>
    <property type="evidence" value="ECO:0007669"/>
    <property type="project" value="InterPro"/>
</dbReference>
<feature type="domain" description="Carrier" evidence="5">
    <location>
        <begin position="847"/>
        <end position="922"/>
    </location>
</feature>